<evidence type="ECO:0000256" key="2">
    <source>
        <dbReference type="ARBA" id="ARBA00023015"/>
    </source>
</evidence>
<reference evidence="7" key="1">
    <citation type="journal article" date="2014" name="Int. J. Syst. Evol. Microbiol.">
        <title>Complete genome sequence of Corynebacterium casei LMG S-19264T (=DSM 44701T), isolated from a smear-ripened cheese.</title>
        <authorList>
            <consortium name="US DOE Joint Genome Institute (JGI-PGF)"/>
            <person name="Walter F."/>
            <person name="Albersmeier A."/>
            <person name="Kalinowski J."/>
            <person name="Ruckert C."/>
        </authorList>
    </citation>
    <scope>NUCLEOTIDE SEQUENCE</scope>
    <source>
        <strain evidence="7">CGMCC 4.5737</strain>
    </source>
</reference>
<dbReference type="RefSeq" id="WP_189061831.1">
    <property type="nucleotide sequence ID" value="NZ_BMMK01000053.1"/>
</dbReference>
<keyword evidence="3" id="KW-0731">Sigma factor</keyword>
<evidence type="ECO:0000256" key="3">
    <source>
        <dbReference type="ARBA" id="ARBA00023082"/>
    </source>
</evidence>
<dbReference type="SUPFAM" id="SSF88946">
    <property type="entry name" value="Sigma2 domain of RNA polymerase sigma factors"/>
    <property type="match status" value="1"/>
</dbReference>
<evidence type="ECO:0000313" key="8">
    <source>
        <dbReference type="Proteomes" id="UP000637578"/>
    </source>
</evidence>
<dbReference type="NCBIfam" id="TIGR02937">
    <property type="entry name" value="sigma70-ECF"/>
    <property type="match status" value="1"/>
</dbReference>
<dbReference type="PANTHER" id="PTHR43133">
    <property type="entry name" value="RNA POLYMERASE ECF-TYPE SIGMA FACTO"/>
    <property type="match status" value="1"/>
</dbReference>
<proteinExistence type="inferred from homology"/>
<feature type="domain" description="RNA polymerase sigma-70 region 2" evidence="5">
    <location>
        <begin position="11"/>
        <end position="74"/>
    </location>
</feature>
<evidence type="ECO:0000256" key="1">
    <source>
        <dbReference type="ARBA" id="ARBA00010641"/>
    </source>
</evidence>
<dbReference type="InterPro" id="IPR036388">
    <property type="entry name" value="WH-like_DNA-bd_sf"/>
</dbReference>
<sequence length="174" mass="19832">MTPEQETFTALYRETYSTIYGYIYRRVPPEDVADLVAETYLTAWRRRRLLPVEPLRWLLVTARNVVMTARRRAGTRAAIEAAVLRARTDGVEDPDVTDRIALWTALARLGDRDREVLMLTCWDGVTAREGAAVLGCSVSAFQMRLHRARQRLETELAGVEVDVEKGEAHERATR</sequence>
<name>A0A8J3CKQ4_9PSEU</name>
<evidence type="ECO:0000259" key="6">
    <source>
        <dbReference type="Pfam" id="PF08281"/>
    </source>
</evidence>
<evidence type="ECO:0000256" key="4">
    <source>
        <dbReference type="ARBA" id="ARBA00023163"/>
    </source>
</evidence>
<keyword evidence="2" id="KW-0805">Transcription regulation</keyword>
<dbReference type="InterPro" id="IPR013324">
    <property type="entry name" value="RNA_pol_sigma_r3/r4-like"/>
</dbReference>
<evidence type="ECO:0000259" key="5">
    <source>
        <dbReference type="Pfam" id="PF04542"/>
    </source>
</evidence>
<comment type="caution">
    <text evidence="7">The sequence shown here is derived from an EMBL/GenBank/DDBJ whole genome shotgun (WGS) entry which is preliminary data.</text>
</comment>
<dbReference type="InterPro" id="IPR013325">
    <property type="entry name" value="RNA_pol_sigma_r2"/>
</dbReference>
<dbReference type="InterPro" id="IPR013249">
    <property type="entry name" value="RNA_pol_sigma70_r4_t2"/>
</dbReference>
<protein>
    <submittedName>
        <fullName evidence="7">Siderophore-interacting protein</fullName>
    </submittedName>
</protein>
<dbReference type="Gene3D" id="1.10.1740.10">
    <property type="match status" value="1"/>
</dbReference>
<keyword evidence="8" id="KW-1185">Reference proteome</keyword>
<accession>A0A8J3CKQ4</accession>
<dbReference type="Gene3D" id="1.10.10.10">
    <property type="entry name" value="Winged helix-like DNA-binding domain superfamily/Winged helix DNA-binding domain"/>
    <property type="match status" value="1"/>
</dbReference>
<dbReference type="Proteomes" id="UP000637578">
    <property type="component" value="Unassembled WGS sequence"/>
</dbReference>
<dbReference type="GO" id="GO:0006352">
    <property type="term" value="P:DNA-templated transcription initiation"/>
    <property type="evidence" value="ECO:0007669"/>
    <property type="project" value="InterPro"/>
</dbReference>
<dbReference type="SUPFAM" id="SSF88659">
    <property type="entry name" value="Sigma3 and sigma4 domains of RNA polymerase sigma factors"/>
    <property type="match status" value="1"/>
</dbReference>
<evidence type="ECO:0000313" key="7">
    <source>
        <dbReference type="EMBL" id="GGM81651.1"/>
    </source>
</evidence>
<dbReference type="AlphaFoldDB" id="A0A8J3CKQ4"/>
<dbReference type="Pfam" id="PF04542">
    <property type="entry name" value="Sigma70_r2"/>
    <property type="match status" value="1"/>
</dbReference>
<dbReference type="InterPro" id="IPR007627">
    <property type="entry name" value="RNA_pol_sigma70_r2"/>
</dbReference>
<keyword evidence="4" id="KW-0804">Transcription</keyword>
<dbReference type="PANTHER" id="PTHR43133:SF25">
    <property type="entry name" value="RNA POLYMERASE SIGMA FACTOR RFAY-RELATED"/>
    <property type="match status" value="1"/>
</dbReference>
<organism evidence="7 8">
    <name type="scientific">Longimycelium tulufanense</name>
    <dbReference type="NCBI Taxonomy" id="907463"/>
    <lineage>
        <taxon>Bacteria</taxon>
        <taxon>Bacillati</taxon>
        <taxon>Actinomycetota</taxon>
        <taxon>Actinomycetes</taxon>
        <taxon>Pseudonocardiales</taxon>
        <taxon>Pseudonocardiaceae</taxon>
        <taxon>Longimycelium</taxon>
    </lineage>
</organism>
<reference evidence="7" key="2">
    <citation type="submission" date="2020-09" db="EMBL/GenBank/DDBJ databases">
        <authorList>
            <person name="Sun Q."/>
            <person name="Zhou Y."/>
        </authorList>
    </citation>
    <scope>NUCLEOTIDE SEQUENCE</scope>
    <source>
        <strain evidence="7">CGMCC 4.5737</strain>
    </source>
</reference>
<dbReference type="InterPro" id="IPR039425">
    <property type="entry name" value="RNA_pol_sigma-70-like"/>
</dbReference>
<dbReference type="Pfam" id="PF08281">
    <property type="entry name" value="Sigma70_r4_2"/>
    <property type="match status" value="1"/>
</dbReference>
<dbReference type="GO" id="GO:0016987">
    <property type="term" value="F:sigma factor activity"/>
    <property type="evidence" value="ECO:0007669"/>
    <property type="project" value="UniProtKB-KW"/>
</dbReference>
<dbReference type="EMBL" id="BMMK01000053">
    <property type="protein sequence ID" value="GGM81651.1"/>
    <property type="molecule type" value="Genomic_DNA"/>
</dbReference>
<dbReference type="InterPro" id="IPR014284">
    <property type="entry name" value="RNA_pol_sigma-70_dom"/>
</dbReference>
<dbReference type="GO" id="GO:0003677">
    <property type="term" value="F:DNA binding"/>
    <property type="evidence" value="ECO:0007669"/>
    <property type="project" value="InterPro"/>
</dbReference>
<gene>
    <name evidence="7" type="ORF">GCM10012275_60360</name>
</gene>
<dbReference type="CDD" id="cd06171">
    <property type="entry name" value="Sigma70_r4"/>
    <property type="match status" value="1"/>
</dbReference>
<comment type="similarity">
    <text evidence="1">Belongs to the sigma-70 factor family. ECF subfamily.</text>
</comment>
<feature type="domain" description="RNA polymerase sigma factor 70 region 4 type 2" evidence="6">
    <location>
        <begin position="101"/>
        <end position="152"/>
    </location>
</feature>